<dbReference type="GO" id="GO:0008999">
    <property type="term" value="F:protein-N-terminal-alanine acetyltransferase activity"/>
    <property type="evidence" value="ECO:0007669"/>
    <property type="project" value="TreeGrafter"/>
</dbReference>
<sequence length="202" mass="22765">MKIGGLNAVDTGKIEPILLTIPEQFESKRLLIRAPLWGDGAAVNEAVQESIEQLRPWMPWASSVPTQEASEISIRRSRLQFLERSDLRLLLIRKETGKLVGSSGLHRIDWPTRKFEIGYWVRSSCAGQGYITEAVEAITKYAIRELQANRIEIRCDSRNHPSARVALASGFSLEGVHRGDKLDVDDCLRSTMIYSKVRGVEF</sequence>
<keyword evidence="3" id="KW-1185">Reference proteome</keyword>
<feature type="domain" description="N-acetyltransferase" evidence="1">
    <location>
        <begin position="41"/>
        <end position="193"/>
    </location>
</feature>
<proteinExistence type="predicted"/>
<gene>
    <name evidence="2" type="ORF">B9T62_36915</name>
</gene>
<protein>
    <submittedName>
        <fullName evidence="2">GNAT family N-acetyltransferase</fullName>
    </submittedName>
</protein>
<dbReference type="PANTHER" id="PTHR43441">
    <property type="entry name" value="RIBOSOMAL-PROTEIN-SERINE ACETYLTRANSFERASE"/>
    <property type="match status" value="1"/>
</dbReference>
<dbReference type="AlphaFoldDB" id="A0A2Z2KGF1"/>
<dbReference type="InterPro" id="IPR000182">
    <property type="entry name" value="GNAT_dom"/>
</dbReference>
<dbReference type="PANTHER" id="PTHR43441:SF3">
    <property type="entry name" value="ACETYLTRANSFERASE"/>
    <property type="match status" value="1"/>
</dbReference>
<organism evidence="2 3">
    <name type="scientific">Paenibacillus donghaensis</name>
    <dbReference type="NCBI Taxonomy" id="414771"/>
    <lineage>
        <taxon>Bacteria</taxon>
        <taxon>Bacillati</taxon>
        <taxon>Bacillota</taxon>
        <taxon>Bacilli</taxon>
        <taxon>Bacillales</taxon>
        <taxon>Paenibacillaceae</taxon>
        <taxon>Paenibacillus</taxon>
    </lineage>
</organism>
<dbReference type="OrthoDB" id="9799321at2"/>
<dbReference type="GO" id="GO:0005737">
    <property type="term" value="C:cytoplasm"/>
    <property type="evidence" value="ECO:0007669"/>
    <property type="project" value="TreeGrafter"/>
</dbReference>
<evidence type="ECO:0000313" key="2">
    <source>
        <dbReference type="EMBL" id="ASA25826.1"/>
    </source>
</evidence>
<evidence type="ECO:0000313" key="3">
    <source>
        <dbReference type="Proteomes" id="UP000249890"/>
    </source>
</evidence>
<dbReference type="RefSeq" id="WP_087919786.1">
    <property type="nucleotide sequence ID" value="NZ_CP021780.1"/>
</dbReference>
<dbReference type="GO" id="GO:1990189">
    <property type="term" value="F:protein N-terminal-serine acetyltransferase activity"/>
    <property type="evidence" value="ECO:0007669"/>
    <property type="project" value="TreeGrafter"/>
</dbReference>
<name>A0A2Z2KGF1_9BACL</name>
<dbReference type="Gene3D" id="3.40.630.30">
    <property type="match status" value="1"/>
</dbReference>
<dbReference type="PROSITE" id="PS51186">
    <property type="entry name" value="GNAT"/>
    <property type="match status" value="1"/>
</dbReference>
<accession>A0A2Z2KGF1</accession>
<dbReference type="InterPro" id="IPR016181">
    <property type="entry name" value="Acyl_CoA_acyltransferase"/>
</dbReference>
<dbReference type="SUPFAM" id="SSF55729">
    <property type="entry name" value="Acyl-CoA N-acyltransferases (Nat)"/>
    <property type="match status" value="1"/>
</dbReference>
<dbReference type="Pfam" id="PF13302">
    <property type="entry name" value="Acetyltransf_3"/>
    <property type="match status" value="1"/>
</dbReference>
<evidence type="ECO:0000259" key="1">
    <source>
        <dbReference type="PROSITE" id="PS51186"/>
    </source>
</evidence>
<reference evidence="2 3" key="1">
    <citation type="submission" date="2017-06" db="EMBL/GenBank/DDBJ databases">
        <title>Complete genome sequence of Paenibacillus donghaensis KCTC 13049T isolated from East Sea sediment, South Korea.</title>
        <authorList>
            <person name="Jung B.K."/>
            <person name="Hong S.-J."/>
            <person name="Shin J.-H."/>
        </authorList>
    </citation>
    <scope>NUCLEOTIDE SEQUENCE [LARGE SCALE GENOMIC DNA]</scope>
    <source>
        <strain evidence="2 3">KCTC 13049</strain>
    </source>
</reference>
<dbReference type="Proteomes" id="UP000249890">
    <property type="component" value="Chromosome"/>
</dbReference>
<keyword evidence="2" id="KW-0808">Transferase</keyword>
<dbReference type="InterPro" id="IPR051908">
    <property type="entry name" value="Ribosomal_N-acetyltransferase"/>
</dbReference>
<dbReference type="KEGG" id="pdh:B9T62_36915"/>
<dbReference type="EMBL" id="CP021780">
    <property type="protein sequence ID" value="ASA25826.1"/>
    <property type="molecule type" value="Genomic_DNA"/>
</dbReference>